<dbReference type="InterPro" id="IPR010710">
    <property type="entry name" value="DUF1289"/>
</dbReference>
<dbReference type="EMBL" id="AOKF01002377">
    <property type="protein sequence ID" value="EPN49836.1"/>
    <property type="molecule type" value="Genomic_DNA"/>
</dbReference>
<protein>
    <recommendedName>
        <fullName evidence="3">Fe-S oxidoreductase</fullName>
    </recommendedName>
</protein>
<dbReference type="AlphaFoldDB" id="A0A656JSM7"/>
<reference evidence="1 2" key="1">
    <citation type="journal article" date="2013" name="PLoS Pathog.">
        <title>Genomic analysis of the Kiwifruit pathogen Pseudomonas syringae pv. actinidiae provides insight into the origins of an emergent plant disease.</title>
        <authorList>
            <person name="McCann H.C."/>
            <person name="Rikkerink E.H."/>
            <person name="Bertels F."/>
            <person name="Fiers M."/>
            <person name="Lu A."/>
            <person name="Rees-George J."/>
            <person name="Andersen M.T."/>
            <person name="Gleave A.P."/>
            <person name="Haubold B."/>
            <person name="Wohlers M.W."/>
            <person name="Guttman D.S."/>
            <person name="Wang P.W."/>
            <person name="Straub C."/>
            <person name="Vanneste J.L."/>
            <person name="Rainey P.B."/>
            <person name="Templeton M.D."/>
        </authorList>
    </citation>
    <scope>NUCLEOTIDE SEQUENCE [LARGE SCALE GENOMIC DNA]</scope>
    <source>
        <strain evidence="1 2">ICMP 19096</strain>
    </source>
</reference>
<evidence type="ECO:0008006" key="3">
    <source>
        <dbReference type="Google" id="ProtNLM"/>
    </source>
</evidence>
<organism evidence="1 2">
    <name type="scientific">Pseudomonas syringae pv. actinidiae ICMP 19096</name>
    <dbReference type="NCBI Taxonomy" id="1194405"/>
    <lineage>
        <taxon>Bacteria</taxon>
        <taxon>Pseudomonadati</taxon>
        <taxon>Pseudomonadota</taxon>
        <taxon>Gammaproteobacteria</taxon>
        <taxon>Pseudomonadales</taxon>
        <taxon>Pseudomonadaceae</taxon>
        <taxon>Pseudomonas</taxon>
        <taxon>Pseudomonas syringae</taxon>
    </lineage>
</organism>
<proteinExistence type="predicted"/>
<evidence type="ECO:0000313" key="2">
    <source>
        <dbReference type="Proteomes" id="UP000018849"/>
    </source>
</evidence>
<evidence type="ECO:0000313" key="1">
    <source>
        <dbReference type="EMBL" id="EPN49836.1"/>
    </source>
</evidence>
<name>A0A656JSM7_PSESF</name>
<sequence>MSSTRNPCISLCKFDDDICLGCGRSKREIKAWKKLDKDDKRTVGEAQDRRSQKEEVTLAFVSDAGCVNRRRGV</sequence>
<comment type="caution">
    <text evidence="1">The sequence shown here is derived from an EMBL/GenBank/DDBJ whole genome shotgun (WGS) entry which is preliminary data.</text>
</comment>
<gene>
    <name evidence="1" type="ORF">A245_27709</name>
</gene>
<accession>A0A656JSM7</accession>
<dbReference type="Pfam" id="PF06945">
    <property type="entry name" value="DUF1289"/>
    <property type="match status" value="1"/>
</dbReference>
<dbReference type="Proteomes" id="UP000018849">
    <property type="component" value="Unassembled WGS sequence"/>
</dbReference>